<dbReference type="PANTHER" id="PTHR34977:SF1">
    <property type="entry name" value="UPF0337 PROTEIN YJBJ"/>
    <property type="match status" value="1"/>
</dbReference>
<gene>
    <name evidence="3" type="ORF">CBF32_11640</name>
</gene>
<dbReference type="EMBL" id="NGJX01000015">
    <property type="protein sequence ID" value="RST99390.1"/>
    <property type="molecule type" value="Genomic_DNA"/>
</dbReference>
<organism evidence="3 4">
    <name type="scientific">Vagococcus fluvialis</name>
    <dbReference type="NCBI Taxonomy" id="2738"/>
    <lineage>
        <taxon>Bacteria</taxon>
        <taxon>Bacillati</taxon>
        <taxon>Bacillota</taxon>
        <taxon>Bacilli</taxon>
        <taxon>Lactobacillales</taxon>
        <taxon>Enterococcaceae</taxon>
        <taxon>Vagococcus</taxon>
    </lineage>
</organism>
<evidence type="ECO:0000313" key="4">
    <source>
        <dbReference type="Proteomes" id="UP000288197"/>
    </source>
</evidence>
<feature type="domain" description="CsbD-like" evidence="2">
    <location>
        <begin position="29"/>
        <end position="74"/>
    </location>
</feature>
<dbReference type="Gene3D" id="1.10.1470.10">
    <property type="entry name" value="YjbJ"/>
    <property type="match status" value="2"/>
</dbReference>
<accession>A0A369AQI4</accession>
<dbReference type="Proteomes" id="UP000288197">
    <property type="component" value="Unassembled WGS sequence"/>
</dbReference>
<dbReference type="AlphaFoldDB" id="A0A369AQI4"/>
<comment type="caution">
    <text evidence="3">The sequence shown here is derived from an EMBL/GenBank/DDBJ whole genome shotgun (WGS) entry which is preliminary data.</text>
</comment>
<dbReference type="InterPro" id="IPR008462">
    <property type="entry name" value="CsbD"/>
</dbReference>
<sequence length="144" mass="15473">MNKKQLIILGLGSVFGLAVLKKMNERTINKDSVKGNVKEVAGNITDNESLQVEGVVDQILGASKEVFEDVKDSINIVSNTVLSPGKVNRIKAGLQKSVGEMTNDKELETEGIVDEVLGTSKEVVSNAKESVNGAMKETKESLNK</sequence>
<keyword evidence="4" id="KW-1185">Reference proteome</keyword>
<protein>
    <recommendedName>
        <fullName evidence="2">CsbD-like domain-containing protein</fullName>
    </recommendedName>
</protein>
<dbReference type="GeneID" id="63147450"/>
<name>A0A369AQI4_9ENTE</name>
<dbReference type="PANTHER" id="PTHR34977">
    <property type="entry name" value="UPF0337 PROTEIN YJBJ"/>
    <property type="match status" value="1"/>
</dbReference>
<evidence type="ECO:0000313" key="3">
    <source>
        <dbReference type="EMBL" id="RST99390.1"/>
    </source>
</evidence>
<evidence type="ECO:0000259" key="2">
    <source>
        <dbReference type="Pfam" id="PF05532"/>
    </source>
</evidence>
<dbReference type="InterPro" id="IPR050423">
    <property type="entry name" value="UPF0337_stress_rsp"/>
</dbReference>
<evidence type="ECO:0000256" key="1">
    <source>
        <dbReference type="ARBA" id="ARBA00009129"/>
    </source>
</evidence>
<dbReference type="SUPFAM" id="SSF69047">
    <property type="entry name" value="Hypothetical protein YjbJ"/>
    <property type="match status" value="2"/>
</dbReference>
<comment type="similarity">
    <text evidence="1">Belongs to the UPF0337 (CsbD) family.</text>
</comment>
<proteinExistence type="inferred from homology"/>
<dbReference type="RefSeq" id="WP_249033390.1">
    <property type="nucleotide sequence ID" value="NZ_CP122523.1"/>
</dbReference>
<reference evidence="3 4" key="1">
    <citation type="submission" date="2017-05" db="EMBL/GenBank/DDBJ databases">
        <title>Vagococcus spp. assemblies.</title>
        <authorList>
            <person name="Gulvik C.A."/>
        </authorList>
    </citation>
    <scope>NUCLEOTIDE SEQUENCE [LARGE SCALE GENOMIC DNA]</scope>
    <source>
        <strain evidence="3 4">NCFB 2497</strain>
    </source>
</reference>
<dbReference type="InterPro" id="IPR036629">
    <property type="entry name" value="YjbJ_sf"/>
</dbReference>
<dbReference type="Pfam" id="PF05532">
    <property type="entry name" value="CsbD"/>
    <property type="match status" value="1"/>
</dbReference>